<feature type="non-terminal residue" evidence="1">
    <location>
        <position position="34"/>
    </location>
</feature>
<accession>F3CJN3</accession>
<reference evidence="1 2" key="1">
    <citation type="journal article" date="2011" name="PLoS Pathog.">
        <title>Dynamic evolution of pathogenicity revealed by sequencing and comparative genomics of 19 Pseudomonas syringae isolates.</title>
        <authorList>
            <person name="Baltrus D.A."/>
            <person name="Nishimura M.T."/>
            <person name="Romanchuk A."/>
            <person name="Chang J.H."/>
            <person name="Mukhtar M.S."/>
            <person name="Cherkis K."/>
            <person name="Roach J."/>
            <person name="Grant S.R."/>
            <person name="Jones C.D."/>
            <person name="Dangl J.L."/>
        </authorList>
    </citation>
    <scope>NUCLEOTIDE SEQUENCE [LARGE SCALE GENOMIC DNA]</scope>
    <source>
        <strain evidence="2">race 4</strain>
    </source>
</reference>
<sequence>MKMLFAHLKRILKLDRLRLRGMTGANDEFTLAAA</sequence>
<evidence type="ECO:0000313" key="1">
    <source>
        <dbReference type="EMBL" id="EGH19475.1"/>
    </source>
</evidence>
<gene>
    <name evidence="1" type="ORF">Pgy4_41539</name>
</gene>
<protein>
    <submittedName>
        <fullName evidence="1">Uncharacterized protein</fullName>
    </submittedName>
</protein>
<dbReference type="Proteomes" id="UP000005466">
    <property type="component" value="Unassembled WGS sequence"/>
</dbReference>
<evidence type="ECO:0000313" key="2">
    <source>
        <dbReference type="Proteomes" id="UP000005466"/>
    </source>
</evidence>
<organism evidence="1 2">
    <name type="scientific">Pseudomonas savastanoi pv. glycinea str. race 4</name>
    <dbReference type="NCBI Taxonomy" id="875330"/>
    <lineage>
        <taxon>Bacteria</taxon>
        <taxon>Pseudomonadati</taxon>
        <taxon>Pseudomonadota</taxon>
        <taxon>Gammaproteobacteria</taxon>
        <taxon>Pseudomonadales</taxon>
        <taxon>Pseudomonadaceae</taxon>
        <taxon>Pseudomonas</taxon>
    </lineage>
</organism>
<dbReference type="AlphaFoldDB" id="F3CJN3"/>
<comment type="caution">
    <text evidence="1">The sequence shown here is derived from an EMBL/GenBank/DDBJ whole genome shotgun (WGS) entry which is preliminary data.</text>
</comment>
<dbReference type="EMBL" id="ADWY01004147">
    <property type="protein sequence ID" value="EGH19475.1"/>
    <property type="molecule type" value="Genomic_DNA"/>
</dbReference>
<proteinExistence type="predicted"/>
<name>F3CJN3_PSESG</name>